<name>A0A7V6A2R6_9BACT</name>
<reference evidence="1" key="1">
    <citation type="journal article" date="2020" name="mSystems">
        <title>Genome- and Community-Level Interaction Insights into Carbon Utilization and Element Cycling Functions of Hydrothermarchaeota in Hydrothermal Sediment.</title>
        <authorList>
            <person name="Zhou Z."/>
            <person name="Liu Y."/>
            <person name="Xu W."/>
            <person name="Pan J."/>
            <person name="Luo Z.H."/>
            <person name="Li M."/>
        </authorList>
    </citation>
    <scope>NUCLEOTIDE SEQUENCE [LARGE SCALE GENOMIC DNA]</scope>
    <source>
        <strain evidence="1">SpSt-767</strain>
    </source>
</reference>
<comment type="caution">
    <text evidence="1">The sequence shown here is derived from an EMBL/GenBank/DDBJ whole genome shotgun (WGS) entry which is preliminary data.</text>
</comment>
<organism evidence="1">
    <name type="scientific">Desulfobacca acetoxidans</name>
    <dbReference type="NCBI Taxonomy" id="60893"/>
    <lineage>
        <taxon>Bacteria</taxon>
        <taxon>Pseudomonadati</taxon>
        <taxon>Thermodesulfobacteriota</taxon>
        <taxon>Desulfobaccia</taxon>
        <taxon>Desulfobaccales</taxon>
        <taxon>Desulfobaccaceae</taxon>
        <taxon>Desulfobacca</taxon>
    </lineage>
</organism>
<protein>
    <submittedName>
        <fullName evidence="1">Uncharacterized protein</fullName>
    </submittedName>
</protein>
<accession>A0A7V6A2R6</accession>
<evidence type="ECO:0000313" key="1">
    <source>
        <dbReference type="EMBL" id="HHS29212.1"/>
    </source>
</evidence>
<dbReference type="EMBL" id="DTGR01000092">
    <property type="protein sequence ID" value="HHS29212.1"/>
    <property type="molecule type" value="Genomic_DNA"/>
</dbReference>
<gene>
    <name evidence="1" type="ORF">ENV52_05860</name>
</gene>
<dbReference type="AlphaFoldDB" id="A0A7V6A2R6"/>
<proteinExistence type="predicted"/>
<sequence length="89" mass="10438">MSMWFFDEAGELRDYQALRREAHPLEREYLELRTLLRDAVADLKSKPGDDSLEAKVRYLTKRCRDLEEKNPYLVAEFPLEVALFAPPHG</sequence>